<dbReference type="OrthoDB" id="9812661at2"/>
<sequence length="447" mass="47556">MPRRLRNLELGLLGFAFAIVVAAEVLVQLGALGHIDGSLAFFGIALGILVFGVHLAARLTAPDADPFILPIATLLNGLGIAMIYRLDIHAGTSGWAAASVRQIVWAAFAIICAIAVLVFVRNHRSLQRYTYLSGLISIVLVFVPLLPFIGTRNESAKVWIQLGPLNFQPGEIAKITLAVFFAGYLVQRRESLAAVGTRILGVTFPRVRDLGPIAVLWVLTLLVILFERDLGTGLLYFGLFVAMIYVATGRTSWALLGIVALVGGAWAVDGLSSVIPNLGYVHGRFENWLHPFASAQFGSSGGSYQLVQGLFGLAHGGLVGTGLGQGQPYITPVADSDYIFASLGEELGLIGVFALLCLYMLFVARAFRIGFASEDDFGKLLAIGLGFVVALQTFVVIGGITRVIPVTGLTAPFLAAGGSSLVANWIIVALLLRLSDTVRNQPRVVAS</sequence>
<dbReference type="AlphaFoldDB" id="A0A387BTD3"/>
<feature type="transmembrane region" description="Helical" evidence="6">
    <location>
        <begin position="12"/>
        <end position="33"/>
    </location>
</feature>
<feature type="transmembrane region" description="Helical" evidence="6">
    <location>
        <begin position="232"/>
        <end position="248"/>
    </location>
</feature>
<proteinExistence type="predicted"/>
<feature type="transmembrane region" description="Helical" evidence="6">
    <location>
        <begin position="207"/>
        <end position="226"/>
    </location>
</feature>
<organism evidence="7 8">
    <name type="scientific">Gryllotalpicola protaetiae</name>
    <dbReference type="NCBI Taxonomy" id="2419771"/>
    <lineage>
        <taxon>Bacteria</taxon>
        <taxon>Bacillati</taxon>
        <taxon>Actinomycetota</taxon>
        <taxon>Actinomycetes</taxon>
        <taxon>Micrococcales</taxon>
        <taxon>Microbacteriaceae</taxon>
        <taxon>Gryllotalpicola</taxon>
    </lineage>
</organism>
<keyword evidence="8" id="KW-1185">Reference proteome</keyword>
<feature type="transmembrane region" description="Helical" evidence="6">
    <location>
        <begin position="129"/>
        <end position="149"/>
    </location>
</feature>
<dbReference type="GO" id="GO:0015648">
    <property type="term" value="F:lipid-linked peptidoglycan transporter activity"/>
    <property type="evidence" value="ECO:0007669"/>
    <property type="project" value="TreeGrafter"/>
</dbReference>
<feature type="transmembrane region" description="Helical" evidence="6">
    <location>
        <begin position="39"/>
        <end position="57"/>
    </location>
</feature>
<feature type="transmembrane region" description="Helical" evidence="6">
    <location>
        <begin position="64"/>
        <end position="83"/>
    </location>
</feature>
<keyword evidence="3" id="KW-0133">Cell shape</keyword>
<keyword evidence="2 6" id="KW-0812">Transmembrane</keyword>
<dbReference type="GO" id="GO:0005886">
    <property type="term" value="C:plasma membrane"/>
    <property type="evidence" value="ECO:0007669"/>
    <property type="project" value="TreeGrafter"/>
</dbReference>
<evidence type="ECO:0000256" key="2">
    <source>
        <dbReference type="ARBA" id="ARBA00022692"/>
    </source>
</evidence>
<dbReference type="PANTHER" id="PTHR30474:SF3">
    <property type="entry name" value="PEPTIDOGLYCAN GLYCOSYLTRANSFERASE RODA"/>
    <property type="match status" value="1"/>
</dbReference>
<evidence type="ECO:0000256" key="4">
    <source>
        <dbReference type="ARBA" id="ARBA00022989"/>
    </source>
</evidence>
<feature type="transmembrane region" description="Helical" evidence="6">
    <location>
        <begin position="255"/>
        <end position="275"/>
    </location>
</feature>
<feature type="transmembrane region" description="Helical" evidence="6">
    <location>
        <begin position="169"/>
        <end position="186"/>
    </location>
</feature>
<dbReference type="GO" id="GO:0008360">
    <property type="term" value="P:regulation of cell shape"/>
    <property type="evidence" value="ECO:0007669"/>
    <property type="project" value="UniProtKB-KW"/>
</dbReference>
<evidence type="ECO:0000313" key="7">
    <source>
        <dbReference type="EMBL" id="AYG05334.1"/>
    </source>
</evidence>
<evidence type="ECO:0000256" key="5">
    <source>
        <dbReference type="ARBA" id="ARBA00023136"/>
    </source>
</evidence>
<evidence type="ECO:0000256" key="1">
    <source>
        <dbReference type="ARBA" id="ARBA00004141"/>
    </source>
</evidence>
<reference evidence="7 8" key="1">
    <citation type="submission" date="2018-09" db="EMBL/GenBank/DDBJ databases">
        <title>Genome sequencing of strain 2DFW10M-5.</title>
        <authorList>
            <person name="Heo J."/>
            <person name="Kim S.-J."/>
            <person name="Kwon S.-W."/>
        </authorList>
    </citation>
    <scope>NUCLEOTIDE SEQUENCE [LARGE SCALE GENOMIC DNA]</scope>
    <source>
        <strain evidence="7 8">2DFW10M-5</strain>
    </source>
</reference>
<feature type="transmembrane region" description="Helical" evidence="6">
    <location>
        <begin position="413"/>
        <end position="434"/>
    </location>
</feature>
<feature type="transmembrane region" description="Helical" evidence="6">
    <location>
        <begin position="380"/>
        <end position="401"/>
    </location>
</feature>
<evidence type="ECO:0000256" key="3">
    <source>
        <dbReference type="ARBA" id="ARBA00022960"/>
    </source>
</evidence>
<dbReference type="Pfam" id="PF01098">
    <property type="entry name" value="FTSW_RODA_SPOVE"/>
    <property type="match status" value="1"/>
</dbReference>
<comment type="subcellular location">
    <subcellularLocation>
        <location evidence="1">Membrane</location>
        <topology evidence="1">Multi-pass membrane protein</topology>
    </subcellularLocation>
</comment>
<evidence type="ECO:0000313" key="8">
    <source>
        <dbReference type="Proteomes" id="UP000275069"/>
    </source>
</evidence>
<dbReference type="GO" id="GO:0032153">
    <property type="term" value="C:cell division site"/>
    <property type="evidence" value="ECO:0007669"/>
    <property type="project" value="TreeGrafter"/>
</dbReference>
<dbReference type="Proteomes" id="UP000275069">
    <property type="component" value="Chromosome"/>
</dbReference>
<gene>
    <name evidence="7" type="ORF">D7I44_08500</name>
</gene>
<dbReference type="KEGG" id="gry:D7I44_08500"/>
<dbReference type="GO" id="GO:0051301">
    <property type="term" value="P:cell division"/>
    <property type="evidence" value="ECO:0007669"/>
    <property type="project" value="InterPro"/>
</dbReference>
<dbReference type="PANTHER" id="PTHR30474">
    <property type="entry name" value="CELL CYCLE PROTEIN"/>
    <property type="match status" value="1"/>
</dbReference>
<keyword evidence="5 6" id="KW-0472">Membrane</keyword>
<name>A0A387BTD3_9MICO</name>
<feature type="transmembrane region" description="Helical" evidence="6">
    <location>
        <begin position="347"/>
        <end position="368"/>
    </location>
</feature>
<dbReference type="InterPro" id="IPR001182">
    <property type="entry name" value="FtsW/RodA"/>
</dbReference>
<dbReference type="EMBL" id="CP032624">
    <property type="protein sequence ID" value="AYG05334.1"/>
    <property type="molecule type" value="Genomic_DNA"/>
</dbReference>
<protein>
    <submittedName>
        <fullName evidence="7">FtsW/RodA/SpoVE family cell cycle protein</fullName>
    </submittedName>
</protein>
<keyword evidence="4 6" id="KW-1133">Transmembrane helix</keyword>
<feature type="transmembrane region" description="Helical" evidence="6">
    <location>
        <begin position="103"/>
        <end position="120"/>
    </location>
</feature>
<accession>A0A387BTD3</accession>
<evidence type="ECO:0000256" key="6">
    <source>
        <dbReference type="SAM" id="Phobius"/>
    </source>
</evidence>